<keyword evidence="1" id="KW-0472">Membrane</keyword>
<dbReference type="OMA" id="PFRYTIP"/>
<feature type="transmembrane region" description="Helical" evidence="1">
    <location>
        <begin position="56"/>
        <end position="78"/>
    </location>
</feature>
<sequence>MKHLQKALQGRDVVFYTAPDGVKRTFTFMYISAGVQLLFCDEEDAPVVLAPQGQRAAIAASLVAVGVGISSLMCLYPFRYTIPLDS</sequence>
<keyword evidence="3" id="KW-1185">Reference proteome</keyword>
<keyword evidence="1" id="KW-0812">Transmembrane</keyword>
<evidence type="ECO:0000256" key="1">
    <source>
        <dbReference type="SAM" id="Phobius"/>
    </source>
</evidence>
<dbReference type="Proteomes" id="UP000242180">
    <property type="component" value="Unassembled WGS sequence"/>
</dbReference>
<organism evidence="2 3">
    <name type="scientific">Syncephalastrum racemosum</name>
    <name type="common">Filamentous fungus</name>
    <dbReference type="NCBI Taxonomy" id="13706"/>
    <lineage>
        <taxon>Eukaryota</taxon>
        <taxon>Fungi</taxon>
        <taxon>Fungi incertae sedis</taxon>
        <taxon>Mucoromycota</taxon>
        <taxon>Mucoromycotina</taxon>
        <taxon>Mucoromycetes</taxon>
        <taxon>Mucorales</taxon>
        <taxon>Syncephalastraceae</taxon>
        <taxon>Syncephalastrum</taxon>
    </lineage>
</organism>
<gene>
    <name evidence="2" type="ORF">BCR43DRAFT_433914</name>
</gene>
<name>A0A1X2HLM3_SYNRA</name>
<dbReference type="InParanoid" id="A0A1X2HLM3"/>
<dbReference type="AlphaFoldDB" id="A0A1X2HLM3"/>
<comment type="caution">
    <text evidence="2">The sequence shown here is derived from an EMBL/GenBank/DDBJ whole genome shotgun (WGS) entry which is preliminary data.</text>
</comment>
<accession>A0A1X2HLM3</accession>
<evidence type="ECO:0000313" key="2">
    <source>
        <dbReference type="EMBL" id="ORZ00182.1"/>
    </source>
</evidence>
<keyword evidence="1" id="KW-1133">Transmembrane helix</keyword>
<dbReference type="OrthoDB" id="5950063at2759"/>
<evidence type="ECO:0000313" key="3">
    <source>
        <dbReference type="Proteomes" id="UP000242180"/>
    </source>
</evidence>
<dbReference type="EMBL" id="MCGN01000002">
    <property type="protein sequence ID" value="ORZ00182.1"/>
    <property type="molecule type" value="Genomic_DNA"/>
</dbReference>
<protein>
    <submittedName>
        <fullName evidence="2">Uncharacterized protein</fullName>
    </submittedName>
</protein>
<reference evidence="2 3" key="1">
    <citation type="submission" date="2016-07" db="EMBL/GenBank/DDBJ databases">
        <title>Pervasive Adenine N6-methylation of Active Genes in Fungi.</title>
        <authorList>
            <consortium name="DOE Joint Genome Institute"/>
            <person name="Mondo S.J."/>
            <person name="Dannebaum R.O."/>
            <person name="Kuo R.C."/>
            <person name="Labutti K."/>
            <person name="Haridas S."/>
            <person name="Kuo A."/>
            <person name="Salamov A."/>
            <person name="Ahrendt S.R."/>
            <person name="Lipzen A."/>
            <person name="Sullivan W."/>
            <person name="Andreopoulos W.B."/>
            <person name="Clum A."/>
            <person name="Lindquist E."/>
            <person name="Daum C."/>
            <person name="Ramamoorthy G.K."/>
            <person name="Gryganskyi A."/>
            <person name="Culley D."/>
            <person name="Magnuson J.K."/>
            <person name="James T.Y."/>
            <person name="O'Malley M.A."/>
            <person name="Stajich J.E."/>
            <person name="Spatafora J.W."/>
            <person name="Visel A."/>
            <person name="Grigoriev I.V."/>
        </authorList>
    </citation>
    <scope>NUCLEOTIDE SEQUENCE [LARGE SCALE GENOMIC DNA]</scope>
    <source>
        <strain evidence="2 3">NRRL 2496</strain>
    </source>
</reference>
<proteinExistence type="predicted"/>